<dbReference type="GO" id="GO:1902600">
    <property type="term" value="P:proton transmembrane transport"/>
    <property type="evidence" value="ECO:0007669"/>
    <property type="project" value="TreeGrafter"/>
</dbReference>
<evidence type="ECO:0000256" key="11">
    <source>
        <dbReference type="SAM" id="Phobius"/>
    </source>
</evidence>
<dbReference type="Proteomes" id="UP000230903">
    <property type="component" value="Unassembled WGS sequence"/>
</dbReference>
<keyword evidence="9 11" id="KW-1133">Transmembrane helix</keyword>
<dbReference type="GO" id="GO:0005886">
    <property type="term" value="C:plasma membrane"/>
    <property type="evidence" value="ECO:0007669"/>
    <property type="project" value="TreeGrafter"/>
</dbReference>
<proteinExistence type="inferred from homology"/>
<feature type="transmembrane region" description="Helical" evidence="11">
    <location>
        <begin position="86"/>
        <end position="102"/>
    </location>
</feature>
<dbReference type="GO" id="GO:0036376">
    <property type="term" value="P:sodium ion export across plasma membrane"/>
    <property type="evidence" value="ECO:0007669"/>
    <property type="project" value="TreeGrafter"/>
</dbReference>
<organism evidence="13 14">
    <name type="scientific">Candidatus Harrisonbacteria bacterium CG10_big_fil_rev_8_21_14_0_10_45_28</name>
    <dbReference type="NCBI Taxonomy" id="1974586"/>
    <lineage>
        <taxon>Bacteria</taxon>
        <taxon>Candidatus Harrisoniibacteriota</taxon>
    </lineage>
</organism>
<dbReference type="Pfam" id="PF00689">
    <property type="entry name" value="Cation_ATPase_C"/>
    <property type="match status" value="1"/>
</dbReference>
<keyword evidence="5" id="KW-0547">Nucleotide-binding</keyword>
<keyword evidence="4 11" id="KW-0812">Transmembrane</keyword>
<dbReference type="SFLD" id="SFLDF00027">
    <property type="entry name" value="p-type_atpase"/>
    <property type="match status" value="1"/>
</dbReference>
<dbReference type="Gene3D" id="2.70.150.10">
    <property type="entry name" value="Calcium-transporting ATPase, cytoplasmic transduction domain A"/>
    <property type="match status" value="1"/>
</dbReference>
<evidence type="ECO:0000256" key="4">
    <source>
        <dbReference type="ARBA" id="ARBA00022692"/>
    </source>
</evidence>
<dbReference type="InterPro" id="IPR059000">
    <property type="entry name" value="ATPase_P-type_domA"/>
</dbReference>
<dbReference type="Gene3D" id="1.20.1110.10">
    <property type="entry name" value="Calcium-transporting ATPase, transmembrane domain"/>
    <property type="match status" value="1"/>
</dbReference>
<dbReference type="FunFam" id="2.70.150.10:FF:000160">
    <property type="entry name" value="Sarcoplasmic/endoplasmic reticulum calcium ATPase 1"/>
    <property type="match status" value="1"/>
</dbReference>
<dbReference type="SUPFAM" id="SSF81660">
    <property type="entry name" value="Metal cation-transporting ATPase, ATP-binding domain N"/>
    <property type="match status" value="1"/>
</dbReference>
<dbReference type="PROSITE" id="PS00154">
    <property type="entry name" value="ATPASE_E1_E2"/>
    <property type="match status" value="1"/>
</dbReference>
<feature type="transmembrane region" description="Helical" evidence="11">
    <location>
        <begin position="713"/>
        <end position="735"/>
    </location>
</feature>
<dbReference type="Pfam" id="PF00690">
    <property type="entry name" value="Cation_ATPase_N"/>
    <property type="match status" value="1"/>
</dbReference>
<comment type="subcellular location">
    <subcellularLocation>
        <location evidence="1">Endomembrane system</location>
        <topology evidence="1">Multi-pass membrane protein</topology>
    </subcellularLocation>
</comment>
<comment type="caution">
    <text evidence="13">The sequence shown here is derived from an EMBL/GenBank/DDBJ whole genome shotgun (WGS) entry which is preliminary data.</text>
</comment>
<dbReference type="GO" id="GO:0030007">
    <property type="term" value="P:intracellular potassium ion homeostasis"/>
    <property type="evidence" value="ECO:0007669"/>
    <property type="project" value="TreeGrafter"/>
</dbReference>
<dbReference type="Pfam" id="PF13246">
    <property type="entry name" value="Cation_ATPase"/>
    <property type="match status" value="1"/>
</dbReference>
<dbReference type="InterPro" id="IPR018303">
    <property type="entry name" value="ATPase_P-typ_P_site"/>
</dbReference>
<evidence type="ECO:0000256" key="5">
    <source>
        <dbReference type="ARBA" id="ARBA00022741"/>
    </source>
</evidence>
<dbReference type="InterPro" id="IPR036412">
    <property type="entry name" value="HAD-like_sf"/>
</dbReference>
<dbReference type="PANTHER" id="PTHR43294">
    <property type="entry name" value="SODIUM/POTASSIUM-TRANSPORTING ATPASE SUBUNIT ALPHA"/>
    <property type="match status" value="1"/>
</dbReference>
<evidence type="ECO:0000313" key="13">
    <source>
        <dbReference type="EMBL" id="PIR88007.1"/>
    </source>
</evidence>
<evidence type="ECO:0000256" key="1">
    <source>
        <dbReference type="ARBA" id="ARBA00004127"/>
    </source>
</evidence>
<dbReference type="InterPro" id="IPR006068">
    <property type="entry name" value="ATPase_P-typ_cation-transptr_C"/>
</dbReference>
<keyword evidence="7" id="KW-0460">Magnesium</keyword>
<dbReference type="SUPFAM" id="SSF56784">
    <property type="entry name" value="HAD-like"/>
    <property type="match status" value="1"/>
</dbReference>
<dbReference type="GO" id="GO:0005524">
    <property type="term" value="F:ATP binding"/>
    <property type="evidence" value="ECO:0007669"/>
    <property type="project" value="UniProtKB-KW"/>
</dbReference>
<feature type="transmembrane region" description="Helical" evidence="11">
    <location>
        <begin position="756"/>
        <end position="776"/>
    </location>
</feature>
<dbReference type="EMBL" id="PFBC01000025">
    <property type="protein sequence ID" value="PIR88007.1"/>
    <property type="molecule type" value="Genomic_DNA"/>
</dbReference>
<dbReference type="GO" id="GO:0012505">
    <property type="term" value="C:endomembrane system"/>
    <property type="evidence" value="ECO:0007669"/>
    <property type="project" value="UniProtKB-SubCell"/>
</dbReference>
<dbReference type="GO" id="GO:1990573">
    <property type="term" value="P:potassium ion import across plasma membrane"/>
    <property type="evidence" value="ECO:0007669"/>
    <property type="project" value="TreeGrafter"/>
</dbReference>
<feature type="transmembrane region" description="Helical" evidence="11">
    <location>
        <begin position="788"/>
        <end position="808"/>
    </location>
</feature>
<dbReference type="InterPro" id="IPR023299">
    <property type="entry name" value="ATPase_P-typ_cyto_dom_N"/>
</dbReference>
<comment type="similarity">
    <text evidence="2">Belongs to the cation transport ATPase (P-type) (TC 3.A.3) family. Type IIA subfamily.</text>
</comment>
<dbReference type="InterPro" id="IPR001757">
    <property type="entry name" value="P_typ_ATPase"/>
</dbReference>
<dbReference type="InterPro" id="IPR050510">
    <property type="entry name" value="Cation_transp_ATPase_P-type"/>
</dbReference>
<dbReference type="PRINTS" id="PR00119">
    <property type="entry name" value="CATATPASE"/>
</dbReference>
<evidence type="ECO:0000256" key="2">
    <source>
        <dbReference type="ARBA" id="ARBA00005675"/>
    </source>
</evidence>
<dbReference type="Gene3D" id="3.40.1110.10">
    <property type="entry name" value="Calcium-transporting ATPase, cytoplasmic domain N"/>
    <property type="match status" value="1"/>
</dbReference>
<evidence type="ECO:0000313" key="14">
    <source>
        <dbReference type="Proteomes" id="UP000230903"/>
    </source>
</evidence>
<dbReference type="SMART" id="SM00831">
    <property type="entry name" value="Cation_ATPase_N"/>
    <property type="match status" value="1"/>
</dbReference>
<evidence type="ECO:0000256" key="8">
    <source>
        <dbReference type="ARBA" id="ARBA00022967"/>
    </source>
</evidence>
<evidence type="ECO:0000256" key="6">
    <source>
        <dbReference type="ARBA" id="ARBA00022840"/>
    </source>
</evidence>
<keyword evidence="6" id="KW-0067">ATP-binding</keyword>
<dbReference type="SUPFAM" id="SSF81665">
    <property type="entry name" value="Calcium ATPase, transmembrane domain M"/>
    <property type="match status" value="1"/>
</dbReference>
<keyword evidence="8" id="KW-1278">Translocase</keyword>
<dbReference type="SFLD" id="SFLDG00002">
    <property type="entry name" value="C1.7:_P-type_atpase_like"/>
    <property type="match status" value="1"/>
</dbReference>
<dbReference type="GO" id="GO:0005391">
    <property type="term" value="F:P-type sodium:potassium-exchanging transporter activity"/>
    <property type="evidence" value="ECO:0007669"/>
    <property type="project" value="TreeGrafter"/>
</dbReference>
<dbReference type="InterPro" id="IPR008250">
    <property type="entry name" value="ATPase_P-typ_transduc_dom_A_sf"/>
</dbReference>
<gene>
    <name evidence="13" type="ORF">COU10_01540</name>
</gene>
<evidence type="ECO:0000256" key="9">
    <source>
        <dbReference type="ARBA" id="ARBA00022989"/>
    </source>
</evidence>
<dbReference type="Pfam" id="PF08282">
    <property type="entry name" value="Hydrolase_3"/>
    <property type="match status" value="1"/>
</dbReference>
<protein>
    <recommendedName>
        <fullName evidence="12">Cation-transporting P-type ATPase N-terminal domain-containing protein</fullName>
    </recommendedName>
</protein>
<evidence type="ECO:0000259" key="12">
    <source>
        <dbReference type="SMART" id="SM00831"/>
    </source>
</evidence>
<name>A0A2H0UNL1_9BACT</name>
<feature type="domain" description="Cation-transporting P-type ATPase N-terminal" evidence="12">
    <location>
        <begin position="9"/>
        <end position="82"/>
    </location>
</feature>
<reference evidence="14" key="1">
    <citation type="submission" date="2017-09" db="EMBL/GenBank/DDBJ databases">
        <title>Depth-based differentiation of microbial function through sediment-hosted aquifers and enrichment of novel symbionts in the deep terrestrial subsurface.</title>
        <authorList>
            <person name="Probst A.J."/>
            <person name="Ladd B."/>
            <person name="Jarett J.K."/>
            <person name="Geller-Mcgrath D.E."/>
            <person name="Sieber C.M.K."/>
            <person name="Emerson J.B."/>
            <person name="Anantharaman K."/>
            <person name="Thomas B.C."/>
            <person name="Malmstrom R."/>
            <person name="Stieglmeier M."/>
            <person name="Klingl A."/>
            <person name="Woyke T."/>
            <person name="Ryan C.M."/>
            <person name="Banfield J.F."/>
        </authorList>
    </citation>
    <scope>NUCLEOTIDE SEQUENCE [LARGE SCALE GENOMIC DNA]</scope>
</reference>
<dbReference type="Pfam" id="PF00122">
    <property type="entry name" value="E1-E2_ATPase"/>
    <property type="match status" value="1"/>
</dbReference>
<dbReference type="SUPFAM" id="SSF81653">
    <property type="entry name" value="Calcium ATPase, transduction domain A"/>
    <property type="match status" value="1"/>
</dbReference>
<dbReference type="PANTHER" id="PTHR43294:SF20">
    <property type="entry name" value="P-TYPE ATPASE"/>
    <property type="match status" value="1"/>
</dbReference>
<feature type="transmembrane region" description="Helical" evidence="11">
    <location>
        <begin position="246"/>
        <end position="265"/>
    </location>
</feature>
<dbReference type="SFLD" id="SFLDS00003">
    <property type="entry name" value="Haloacid_Dehalogenase"/>
    <property type="match status" value="1"/>
</dbReference>
<keyword evidence="3" id="KW-0597">Phosphoprotein</keyword>
<feature type="transmembrane region" description="Helical" evidence="11">
    <location>
        <begin position="277"/>
        <end position="301"/>
    </location>
</feature>
<feature type="transmembrane region" description="Helical" evidence="11">
    <location>
        <begin position="854"/>
        <end position="873"/>
    </location>
</feature>
<dbReference type="AlphaFoldDB" id="A0A2H0UNL1"/>
<dbReference type="InterPro" id="IPR023214">
    <property type="entry name" value="HAD_sf"/>
</dbReference>
<evidence type="ECO:0000256" key="10">
    <source>
        <dbReference type="ARBA" id="ARBA00023136"/>
    </source>
</evidence>
<feature type="transmembrane region" description="Helical" evidence="11">
    <location>
        <begin position="820"/>
        <end position="842"/>
    </location>
</feature>
<evidence type="ECO:0000256" key="7">
    <source>
        <dbReference type="ARBA" id="ARBA00022842"/>
    </source>
</evidence>
<feature type="transmembrane region" description="Helical" evidence="11">
    <location>
        <begin position="62"/>
        <end position="80"/>
    </location>
</feature>
<keyword evidence="10 11" id="KW-0472">Membrane</keyword>
<accession>A0A2H0UNL1</accession>
<dbReference type="PRINTS" id="PR00120">
    <property type="entry name" value="HATPASE"/>
</dbReference>
<dbReference type="InterPro" id="IPR044492">
    <property type="entry name" value="P_typ_ATPase_HD_dom"/>
</dbReference>
<dbReference type="NCBIfam" id="TIGR01494">
    <property type="entry name" value="ATPase_P-type"/>
    <property type="match status" value="2"/>
</dbReference>
<dbReference type="GO" id="GO:0016887">
    <property type="term" value="F:ATP hydrolysis activity"/>
    <property type="evidence" value="ECO:0007669"/>
    <property type="project" value="InterPro"/>
</dbReference>
<dbReference type="InterPro" id="IPR004014">
    <property type="entry name" value="ATPase_P-typ_cation-transptr_N"/>
</dbReference>
<evidence type="ECO:0000256" key="3">
    <source>
        <dbReference type="ARBA" id="ARBA00022553"/>
    </source>
</evidence>
<sequence length="883" mass="97087">MEALDLPKNFWTLNKEELFTELKSQGTGLSQEEVTRRQEKFGLNKIEEKKKFATLTIFIRQFKSPLIFVLIIATVLAASLGDFKDAAFIALAVIINAGLGFYQENKAERALEQLKGYITKRVRVIRAGREKEIEAENLIPGDVIYVSQGDRVSADARIIYASDLQIDEALLTGESLPVTKVVEPLQEDISLAERTNMLYSGTLVIQGFGRAVVTATGAKTEIGKIASAVADQKEGQTPLQSALQKFIFKAAGIIVLLSGLILLIAHSNGLTLLESFLIAIAVLVSAVPEGLPIVMTVVLAIGVQRLAKKNGVVRKLAAAETLGSTSVILTDKTGTLTQAKMALSRIQLFEHAQYINISEAENFLLSIALLNLESVVENPDETPEKWKIIGRPLENAVIQSAAKQNILYPDVRAGDDPILLLPFNSGNKFSASIYQLSQKHSWANHHFKNKKPYILSMVGAPEKLLEYSQFSQDRKQEVMAQIEAMATSGDRVVGIALKELSNVSDLNIRDKENYQGLRFLGTMSFRDPLRVGVGDAIREVQRAGIRVIILTGDHQGTAIAVANELGITIRPENILQGQELDKMNPDQIKARLLNLKLVARVSPQGKLKIAQALQQTGEIVAMNGDGINDAPALKEADIGIAMGSGTDVTKEVADLVLLDDNFKTIAEAVKEGRNILRNLRKAIVYLSSSIFDSIFLIAGALLVGLALPMNALQILWVNFFADSFPGIALAFEKGIDQTESCPINIRQGIFTQEMKFIVFVAGILSSACLFLMYWLFLRAGYDPATVRTFVFTTFGTYTLFLGFSMRSLKKSLFEYNPFGNSYMIGSILFGLILMAVAVYVPFFQGLFNTVDLSSWWLILSLAFSAVNIFLIELSKLVFRQVND</sequence>
<feature type="transmembrane region" description="Helical" evidence="11">
    <location>
        <begin position="683"/>
        <end position="707"/>
    </location>
</feature>
<dbReference type="InterPro" id="IPR023298">
    <property type="entry name" value="ATPase_P-typ_TM_dom_sf"/>
</dbReference>
<dbReference type="GO" id="GO:0006883">
    <property type="term" value="P:intracellular sodium ion homeostasis"/>
    <property type="evidence" value="ECO:0007669"/>
    <property type="project" value="TreeGrafter"/>
</dbReference>
<dbReference type="Gene3D" id="3.40.50.1000">
    <property type="entry name" value="HAD superfamily/HAD-like"/>
    <property type="match status" value="1"/>
</dbReference>